<dbReference type="EMBL" id="BMAT01012402">
    <property type="protein sequence ID" value="GFR91629.1"/>
    <property type="molecule type" value="Genomic_DNA"/>
</dbReference>
<reference evidence="1 2" key="1">
    <citation type="journal article" date="2021" name="Elife">
        <title>Chloroplast acquisition without the gene transfer in kleptoplastic sea slugs, Plakobranchus ocellatus.</title>
        <authorList>
            <person name="Maeda T."/>
            <person name="Takahashi S."/>
            <person name="Yoshida T."/>
            <person name="Shimamura S."/>
            <person name="Takaki Y."/>
            <person name="Nagai Y."/>
            <person name="Toyoda A."/>
            <person name="Suzuki Y."/>
            <person name="Arimoto A."/>
            <person name="Ishii H."/>
            <person name="Satoh N."/>
            <person name="Nishiyama T."/>
            <person name="Hasebe M."/>
            <person name="Maruyama T."/>
            <person name="Minagawa J."/>
            <person name="Obokata J."/>
            <person name="Shigenobu S."/>
        </authorList>
    </citation>
    <scope>NUCLEOTIDE SEQUENCE [LARGE SCALE GENOMIC DNA]</scope>
</reference>
<proteinExistence type="predicted"/>
<accession>A0AAV4H267</accession>
<gene>
    <name evidence="1" type="ORF">ElyMa_006180600</name>
</gene>
<evidence type="ECO:0000313" key="2">
    <source>
        <dbReference type="Proteomes" id="UP000762676"/>
    </source>
</evidence>
<organism evidence="1 2">
    <name type="scientific">Elysia marginata</name>
    <dbReference type="NCBI Taxonomy" id="1093978"/>
    <lineage>
        <taxon>Eukaryota</taxon>
        <taxon>Metazoa</taxon>
        <taxon>Spiralia</taxon>
        <taxon>Lophotrochozoa</taxon>
        <taxon>Mollusca</taxon>
        <taxon>Gastropoda</taxon>
        <taxon>Heterobranchia</taxon>
        <taxon>Euthyneura</taxon>
        <taxon>Panpulmonata</taxon>
        <taxon>Sacoglossa</taxon>
        <taxon>Placobranchoidea</taxon>
        <taxon>Plakobranchidae</taxon>
        <taxon>Elysia</taxon>
    </lineage>
</organism>
<keyword evidence="2" id="KW-1185">Reference proteome</keyword>
<protein>
    <submittedName>
        <fullName evidence="1">Uncharacterized protein</fullName>
    </submittedName>
</protein>
<sequence>MPVVDLLARKSVCTSEYTRYARACSPDNTKEGYITIIVTITATPCVLLQRDDNGNAHVLRHSSFLPALQQQFLGVLEEAALFAYFDDLRRNVIFATPFVIG</sequence>
<evidence type="ECO:0000313" key="1">
    <source>
        <dbReference type="EMBL" id="GFR91629.1"/>
    </source>
</evidence>
<dbReference type="AlphaFoldDB" id="A0AAV4H267"/>
<name>A0AAV4H267_9GAST</name>
<comment type="caution">
    <text evidence="1">The sequence shown here is derived from an EMBL/GenBank/DDBJ whole genome shotgun (WGS) entry which is preliminary data.</text>
</comment>
<dbReference type="Proteomes" id="UP000762676">
    <property type="component" value="Unassembled WGS sequence"/>
</dbReference>